<comment type="subcellular location">
    <subcellularLocation>
        <location evidence="4">Endoplasmic reticulum membrane</location>
        <topology evidence="4">Peripheral membrane protein</topology>
    </subcellularLocation>
    <subcellularLocation>
        <location evidence="3">Microsome membrane</location>
        <topology evidence="3">Peripheral membrane protein</topology>
    </subcellularLocation>
</comment>
<evidence type="ECO:0000256" key="10">
    <source>
        <dbReference type="ARBA" id="ARBA00023002"/>
    </source>
</evidence>
<dbReference type="PANTHER" id="PTHR24300">
    <property type="entry name" value="CYTOCHROME P450 508A4-RELATED"/>
    <property type="match status" value="1"/>
</dbReference>
<feature type="binding site" description="axial binding residue" evidence="14">
    <location>
        <position position="451"/>
    </location>
    <ligand>
        <name>heme</name>
        <dbReference type="ChEBI" id="CHEBI:30413"/>
    </ligand>
    <ligandPart>
        <name>Fe</name>
        <dbReference type="ChEBI" id="CHEBI:18248"/>
    </ligandPart>
</feature>
<dbReference type="PANTHER" id="PTHR24300:SF376">
    <property type="entry name" value="CYTOCHROME P450 15A1"/>
    <property type="match status" value="1"/>
</dbReference>
<dbReference type="AlphaFoldDB" id="A0A411K6Y9"/>
<keyword evidence="11 14" id="KW-0408">Iron</keyword>
<evidence type="ECO:0000256" key="1">
    <source>
        <dbReference type="ARBA" id="ARBA00001971"/>
    </source>
</evidence>
<evidence type="ECO:0000256" key="6">
    <source>
        <dbReference type="ARBA" id="ARBA00022617"/>
    </source>
</evidence>
<dbReference type="Pfam" id="PF00067">
    <property type="entry name" value="p450"/>
    <property type="match status" value="1"/>
</dbReference>
<dbReference type="GO" id="GO:0006805">
    <property type="term" value="P:xenobiotic metabolic process"/>
    <property type="evidence" value="ECO:0007669"/>
    <property type="project" value="TreeGrafter"/>
</dbReference>
<keyword evidence="12 15" id="KW-0503">Monooxygenase</keyword>
<dbReference type="PRINTS" id="PR00463">
    <property type="entry name" value="EP450I"/>
</dbReference>
<dbReference type="GO" id="GO:0008395">
    <property type="term" value="F:steroid hydroxylase activity"/>
    <property type="evidence" value="ECO:0007669"/>
    <property type="project" value="TreeGrafter"/>
</dbReference>
<keyword evidence="13" id="KW-0472">Membrane</keyword>
<protein>
    <submittedName>
        <fullName evidence="17">Cytochrome P450 mono-oxygenase</fullName>
    </submittedName>
</protein>
<keyword evidence="8" id="KW-0256">Endoplasmic reticulum</keyword>
<evidence type="ECO:0000256" key="8">
    <source>
        <dbReference type="ARBA" id="ARBA00022824"/>
    </source>
</evidence>
<evidence type="ECO:0000256" key="16">
    <source>
        <dbReference type="SAM" id="SignalP"/>
    </source>
</evidence>
<sequence>MSALLIVILLLIIAYKFYEFLSCIPPNAPPCIPRLPVGGSYWYLLWGDYKFPHKTVSYYVKKFQSKILSCYLGGFMAVIANDYESIKEILTREEFDGRATDVDVVKARAFGKELGIFFTEGSFWKEQRRFALRHMRDFGFGRRHDRFENDMMEELNILVDMLKEGPINDDEKSYLKHGYASFPNILYPYSANSIWDIMFGDRFNRSQHQKLIYLCQAAMKFQRGGDTTGAAIFQRWFLKYFGDMFGYKSIIDGSYRIASFVMKHIEERKQLYDEDIDGRGLIDRYLSELKKNSNVMSTFSEEQLIILLVDIMFPALSAAPSAIVHAIKLLMHNPNVLKNAQEEIDRVVGTGRHVTWEDRKNMPYTEAVIREALRYETLTPFGVIHKTIKDTTLGGFNVPKDTLAITNLDELNHDPDLWGDPENFRPERFLAEDGQLGKDFTFVFGLGHRVCAGETFARYNMFGVLAVLIQNFHFSFVEGQPTSLEDKLPGLITTPKETWIKVEPRY</sequence>
<keyword evidence="10 15" id="KW-0560">Oxidoreductase</keyword>
<comment type="function">
    <text evidence="2">May be involved in the metabolism of insect hormones and in the breakdown of synthetic insecticides.</text>
</comment>
<evidence type="ECO:0000256" key="9">
    <source>
        <dbReference type="ARBA" id="ARBA00022848"/>
    </source>
</evidence>
<accession>A0A411K6Y9</accession>
<dbReference type="GO" id="GO:0005789">
    <property type="term" value="C:endoplasmic reticulum membrane"/>
    <property type="evidence" value="ECO:0007669"/>
    <property type="project" value="UniProtKB-SubCell"/>
</dbReference>
<comment type="cofactor">
    <cofactor evidence="1 14">
        <name>heme</name>
        <dbReference type="ChEBI" id="CHEBI:30413"/>
    </cofactor>
</comment>
<dbReference type="GO" id="GO:0016712">
    <property type="term" value="F:oxidoreductase activity, acting on paired donors, with incorporation or reduction of molecular oxygen, reduced flavin or flavoprotein as one donor, and incorporation of one atom of oxygen"/>
    <property type="evidence" value="ECO:0007669"/>
    <property type="project" value="TreeGrafter"/>
</dbReference>
<evidence type="ECO:0000256" key="7">
    <source>
        <dbReference type="ARBA" id="ARBA00022723"/>
    </source>
</evidence>
<keyword evidence="16" id="KW-0732">Signal</keyword>
<evidence type="ECO:0000313" key="17">
    <source>
        <dbReference type="EMBL" id="QBC73111.1"/>
    </source>
</evidence>
<organism evidence="17">
    <name type="scientific">Osmia rufa</name>
    <name type="common">Red mason bee</name>
    <dbReference type="NCBI Taxonomy" id="1437190"/>
    <lineage>
        <taxon>Eukaryota</taxon>
        <taxon>Metazoa</taxon>
        <taxon>Ecdysozoa</taxon>
        <taxon>Arthropoda</taxon>
        <taxon>Hexapoda</taxon>
        <taxon>Insecta</taxon>
        <taxon>Pterygota</taxon>
        <taxon>Neoptera</taxon>
        <taxon>Endopterygota</taxon>
        <taxon>Hymenoptera</taxon>
        <taxon>Apocrita</taxon>
        <taxon>Aculeata</taxon>
        <taxon>Apoidea</taxon>
        <taxon>Anthophila</taxon>
        <taxon>Megachilidae</taxon>
        <taxon>Megachilinae</taxon>
        <taxon>Osmia</taxon>
    </lineage>
</organism>
<evidence type="ECO:0000256" key="13">
    <source>
        <dbReference type="ARBA" id="ARBA00023136"/>
    </source>
</evidence>
<dbReference type="InterPro" id="IPR002401">
    <property type="entry name" value="Cyt_P450_E_grp-I"/>
</dbReference>
<feature type="signal peptide" evidence="16">
    <location>
        <begin position="1"/>
        <end position="18"/>
    </location>
</feature>
<dbReference type="PRINTS" id="PR00385">
    <property type="entry name" value="P450"/>
</dbReference>
<comment type="similarity">
    <text evidence="5 15">Belongs to the cytochrome P450 family.</text>
</comment>
<dbReference type="InterPro" id="IPR036396">
    <property type="entry name" value="Cyt_P450_sf"/>
</dbReference>
<dbReference type="InterPro" id="IPR050182">
    <property type="entry name" value="Cytochrome_P450_fam2"/>
</dbReference>
<dbReference type="InterPro" id="IPR001128">
    <property type="entry name" value="Cyt_P450"/>
</dbReference>
<dbReference type="PROSITE" id="PS00086">
    <property type="entry name" value="CYTOCHROME_P450"/>
    <property type="match status" value="1"/>
</dbReference>
<evidence type="ECO:0000256" key="4">
    <source>
        <dbReference type="ARBA" id="ARBA00004406"/>
    </source>
</evidence>
<evidence type="ECO:0000256" key="3">
    <source>
        <dbReference type="ARBA" id="ARBA00004174"/>
    </source>
</evidence>
<dbReference type="Gene3D" id="1.10.630.10">
    <property type="entry name" value="Cytochrome P450"/>
    <property type="match status" value="1"/>
</dbReference>
<dbReference type="GO" id="GO:0020037">
    <property type="term" value="F:heme binding"/>
    <property type="evidence" value="ECO:0007669"/>
    <property type="project" value="InterPro"/>
</dbReference>
<evidence type="ECO:0000256" key="15">
    <source>
        <dbReference type="RuleBase" id="RU000461"/>
    </source>
</evidence>
<evidence type="ECO:0000256" key="14">
    <source>
        <dbReference type="PIRSR" id="PIRSR602401-1"/>
    </source>
</evidence>
<dbReference type="SUPFAM" id="SSF48264">
    <property type="entry name" value="Cytochrome P450"/>
    <property type="match status" value="1"/>
</dbReference>
<feature type="chain" id="PRO_5019450606" evidence="16">
    <location>
        <begin position="19"/>
        <end position="506"/>
    </location>
</feature>
<keyword evidence="7 14" id="KW-0479">Metal-binding</keyword>
<dbReference type="GO" id="GO:0006082">
    <property type="term" value="P:organic acid metabolic process"/>
    <property type="evidence" value="ECO:0007669"/>
    <property type="project" value="TreeGrafter"/>
</dbReference>
<dbReference type="GO" id="GO:0005506">
    <property type="term" value="F:iron ion binding"/>
    <property type="evidence" value="ECO:0007669"/>
    <property type="project" value="InterPro"/>
</dbReference>
<gene>
    <name evidence="17" type="primary">CYP369A1</name>
</gene>
<name>A0A411K6Y9_OSMRU</name>
<evidence type="ECO:0000256" key="5">
    <source>
        <dbReference type="ARBA" id="ARBA00010617"/>
    </source>
</evidence>
<dbReference type="EMBL" id="MH500636">
    <property type="protein sequence ID" value="QBC73111.1"/>
    <property type="molecule type" value="mRNA"/>
</dbReference>
<keyword evidence="6 14" id="KW-0349">Heme</keyword>
<evidence type="ECO:0000256" key="11">
    <source>
        <dbReference type="ARBA" id="ARBA00023004"/>
    </source>
</evidence>
<dbReference type="InterPro" id="IPR017972">
    <property type="entry name" value="Cyt_P450_CS"/>
</dbReference>
<keyword evidence="9" id="KW-0492">Microsome</keyword>
<reference evidence="17" key="1">
    <citation type="journal article" date="2019" name="PLoS Genet.">
        <title>Genomic insights into neonicotinoid sensitivity in the solitary bee Osmia bicornis.</title>
        <authorList>
            <person name="Beadle K."/>
            <person name="Singh K.S."/>
            <person name="Troczka B.J."/>
            <person name="Randall E."/>
            <person name="Zaworra M."/>
            <person name="Zimmer C.T."/>
            <person name="Hayward A."/>
            <person name="Reid R."/>
            <person name="Kor L."/>
            <person name="Kohler M."/>
            <person name="Buer B."/>
            <person name="Nelson D.R."/>
            <person name="Williamson M.S."/>
            <person name="Davies T.G."/>
            <person name="Field L.M."/>
            <person name="Nauen R."/>
            <person name="Bass C."/>
        </authorList>
    </citation>
    <scope>NUCLEOTIDE SEQUENCE</scope>
</reference>
<evidence type="ECO:0000256" key="2">
    <source>
        <dbReference type="ARBA" id="ARBA00003690"/>
    </source>
</evidence>
<proteinExistence type="evidence at transcript level"/>
<dbReference type="FunFam" id="1.10.630.10:FF:000238">
    <property type="entry name" value="Cytochrome P450 2A6"/>
    <property type="match status" value="1"/>
</dbReference>
<evidence type="ECO:0000256" key="12">
    <source>
        <dbReference type="ARBA" id="ARBA00023033"/>
    </source>
</evidence>